<dbReference type="GO" id="GO:0006044">
    <property type="term" value="P:N-acetylglucosamine metabolic process"/>
    <property type="evidence" value="ECO:0007669"/>
    <property type="project" value="TreeGrafter"/>
</dbReference>
<evidence type="ECO:0008006" key="4">
    <source>
        <dbReference type="Google" id="ProtNLM"/>
    </source>
</evidence>
<name>A0AAN6YLS8_9PEZI</name>
<feature type="region of interest" description="Disordered" evidence="1">
    <location>
        <begin position="1"/>
        <end position="42"/>
    </location>
</feature>
<gene>
    <name evidence="2" type="ORF">QBC37DRAFT_381864</name>
</gene>
<dbReference type="EMBL" id="MU858045">
    <property type="protein sequence ID" value="KAK4220160.1"/>
    <property type="molecule type" value="Genomic_DNA"/>
</dbReference>
<accession>A0AAN6YLS8</accession>
<dbReference type="Pfam" id="PF12239">
    <property type="entry name" value="DUF3605"/>
    <property type="match status" value="1"/>
</dbReference>
<evidence type="ECO:0000256" key="1">
    <source>
        <dbReference type="SAM" id="MobiDB-lite"/>
    </source>
</evidence>
<reference evidence="2" key="1">
    <citation type="journal article" date="2023" name="Mol. Phylogenet. Evol.">
        <title>Genome-scale phylogeny and comparative genomics of the fungal order Sordariales.</title>
        <authorList>
            <person name="Hensen N."/>
            <person name="Bonometti L."/>
            <person name="Westerberg I."/>
            <person name="Brannstrom I.O."/>
            <person name="Guillou S."/>
            <person name="Cros-Aarteil S."/>
            <person name="Calhoun S."/>
            <person name="Haridas S."/>
            <person name="Kuo A."/>
            <person name="Mondo S."/>
            <person name="Pangilinan J."/>
            <person name="Riley R."/>
            <person name="LaButti K."/>
            <person name="Andreopoulos B."/>
            <person name="Lipzen A."/>
            <person name="Chen C."/>
            <person name="Yan M."/>
            <person name="Daum C."/>
            <person name="Ng V."/>
            <person name="Clum A."/>
            <person name="Steindorff A."/>
            <person name="Ohm R.A."/>
            <person name="Martin F."/>
            <person name="Silar P."/>
            <person name="Natvig D.O."/>
            <person name="Lalanne C."/>
            <person name="Gautier V."/>
            <person name="Ament-Velasquez S.L."/>
            <person name="Kruys A."/>
            <person name="Hutchinson M.I."/>
            <person name="Powell A.J."/>
            <person name="Barry K."/>
            <person name="Miller A.N."/>
            <person name="Grigoriev I.V."/>
            <person name="Debuchy R."/>
            <person name="Gladieux P."/>
            <person name="Hiltunen Thoren M."/>
            <person name="Johannesson H."/>
        </authorList>
    </citation>
    <scope>NUCLEOTIDE SEQUENCE</scope>
    <source>
        <strain evidence="2">PSN293</strain>
    </source>
</reference>
<feature type="compositionally biased region" description="Polar residues" evidence="1">
    <location>
        <begin position="1"/>
        <end position="16"/>
    </location>
</feature>
<evidence type="ECO:0000313" key="3">
    <source>
        <dbReference type="Proteomes" id="UP001301769"/>
    </source>
</evidence>
<dbReference type="PANTHER" id="PTHR35020">
    <property type="entry name" value="N-ACETYLGLUCOSAMINE-INDUCED PROTEIN 1"/>
    <property type="match status" value="1"/>
</dbReference>
<protein>
    <recommendedName>
        <fullName evidence="4">N-acetylglucosamine-induced protein 1</fullName>
    </recommendedName>
</protein>
<organism evidence="2 3">
    <name type="scientific">Rhypophila decipiens</name>
    <dbReference type="NCBI Taxonomy" id="261697"/>
    <lineage>
        <taxon>Eukaryota</taxon>
        <taxon>Fungi</taxon>
        <taxon>Dikarya</taxon>
        <taxon>Ascomycota</taxon>
        <taxon>Pezizomycotina</taxon>
        <taxon>Sordariomycetes</taxon>
        <taxon>Sordariomycetidae</taxon>
        <taxon>Sordariales</taxon>
        <taxon>Naviculisporaceae</taxon>
        <taxon>Rhypophila</taxon>
    </lineage>
</organism>
<dbReference type="InterPro" id="IPR022036">
    <property type="entry name" value="DUF3605"/>
</dbReference>
<comment type="caution">
    <text evidence="2">The sequence shown here is derived from an EMBL/GenBank/DDBJ whole genome shotgun (WGS) entry which is preliminary data.</text>
</comment>
<dbReference type="Proteomes" id="UP001301769">
    <property type="component" value="Unassembled WGS sequence"/>
</dbReference>
<dbReference type="AlphaFoldDB" id="A0AAN6YLS8"/>
<evidence type="ECO:0000313" key="2">
    <source>
        <dbReference type="EMBL" id="KAK4220160.1"/>
    </source>
</evidence>
<dbReference type="PANTHER" id="PTHR35020:SF4">
    <property type="entry name" value="N-ACETYLGLUCOSAMINE-INDUCED PROTEIN 1"/>
    <property type="match status" value="1"/>
</dbReference>
<keyword evidence="3" id="KW-1185">Reference proteome</keyword>
<proteinExistence type="predicted"/>
<sequence>MTNPMPLQLSNGNTANIMPHASQPDSVNPAKPAASLKSTVSPIQVQESPCPPYLLNLTEKDKQTLTIPDEEFTRDSWETVKKRVQENKLDEFKRVPSQLRKYLEYNYNLKQSAEYGSVQNFILRERLRWDLASSPGGTSNHEEEGLFANAENDVKILQNDWPYGIDERIMHLVVWTKFPLEDDEITGDLKPEVRRQVDGFVRRTFTSAGGVPGVNVKAPKEDEVIWFKNWSSIKSIHSVEHFHVMLFDPDPEFVDHVTGGDVPLWKKRKHQQEAETMSSC</sequence>
<reference evidence="2" key="2">
    <citation type="submission" date="2023-05" db="EMBL/GenBank/DDBJ databases">
        <authorList>
            <consortium name="Lawrence Berkeley National Laboratory"/>
            <person name="Steindorff A."/>
            <person name="Hensen N."/>
            <person name="Bonometti L."/>
            <person name="Westerberg I."/>
            <person name="Brannstrom I.O."/>
            <person name="Guillou S."/>
            <person name="Cros-Aarteil S."/>
            <person name="Calhoun S."/>
            <person name="Haridas S."/>
            <person name="Kuo A."/>
            <person name="Mondo S."/>
            <person name="Pangilinan J."/>
            <person name="Riley R."/>
            <person name="Labutti K."/>
            <person name="Andreopoulos B."/>
            <person name="Lipzen A."/>
            <person name="Chen C."/>
            <person name="Yanf M."/>
            <person name="Daum C."/>
            <person name="Ng V."/>
            <person name="Clum A."/>
            <person name="Ohm R."/>
            <person name="Martin F."/>
            <person name="Silar P."/>
            <person name="Natvig D."/>
            <person name="Lalanne C."/>
            <person name="Gautier V."/>
            <person name="Ament-Velasquez S.L."/>
            <person name="Kruys A."/>
            <person name="Hutchinson M.I."/>
            <person name="Powell A.J."/>
            <person name="Barry K."/>
            <person name="Miller A.N."/>
            <person name="Grigoriev I.V."/>
            <person name="Debuchy R."/>
            <person name="Gladieux P."/>
            <person name="Thoren M.H."/>
            <person name="Johannesson H."/>
        </authorList>
    </citation>
    <scope>NUCLEOTIDE SEQUENCE</scope>
    <source>
        <strain evidence="2">PSN293</strain>
    </source>
</reference>
<dbReference type="GO" id="GO:0005737">
    <property type="term" value="C:cytoplasm"/>
    <property type="evidence" value="ECO:0007669"/>
    <property type="project" value="TreeGrafter"/>
</dbReference>